<dbReference type="Gramene" id="C.cajan_30793.t">
    <property type="protein sequence ID" value="C.cajan_30793.t"/>
    <property type="gene ID" value="C.cajan_30793"/>
</dbReference>
<dbReference type="AlphaFoldDB" id="A0A151RU47"/>
<dbReference type="PANTHER" id="PTHR14523">
    <property type="entry name" value="UNCHARACTERIZED PROTEIN C17ORF53 HOMOLOG"/>
    <property type="match status" value="1"/>
</dbReference>
<dbReference type="PANTHER" id="PTHR14523:SF1">
    <property type="entry name" value="HOMOLOGOUS RECOMBINATION OB-FOLD PROTEIN"/>
    <property type="match status" value="1"/>
</dbReference>
<proteinExistence type="predicted"/>
<evidence type="ECO:0000313" key="2">
    <source>
        <dbReference type="EMBL" id="KYP46051.1"/>
    </source>
</evidence>
<organism evidence="2 3">
    <name type="scientific">Cajanus cajan</name>
    <name type="common">Pigeon pea</name>
    <name type="synonym">Cajanus indicus</name>
    <dbReference type="NCBI Taxonomy" id="3821"/>
    <lineage>
        <taxon>Eukaryota</taxon>
        <taxon>Viridiplantae</taxon>
        <taxon>Streptophyta</taxon>
        <taxon>Embryophyta</taxon>
        <taxon>Tracheophyta</taxon>
        <taxon>Spermatophyta</taxon>
        <taxon>Magnoliopsida</taxon>
        <taxon>eudicotyledons</taxon>
        <taxon>Gunneridae</taxon>
        <taxon>Pentapetalae</taxon>
        <taxon>rosids</taxon>
        <taxon>fabids</taxon>
        <taxon>Fabales</taxon>
        <taxon>Fabaceae</taxon>
        <taxon>Papilionoideae</taxon>
        <taxon>50 kb inversion clade</taxon>
        <taxon>NPAAA clade</taxon>
        <taxon>indigoferoid/millettioid clade</taxon>
        <taxon>Phaseoleae</taxon>
        <taxon>Cajanus</taxon>
    </lineage>
</organism>
<feature type="domain" description="Homologous recombination OB-fold protein OB-fold" evidence="1">
    <location>
        <begin position="58"/>
        <end position="143"/>
    </location>
</feature>
<dbReference type="OMA" id="QHREYGE"/>
<dbReference type="STRING" id="3821.A0A151RU47"/>
<protein>
    <recommendedName>
        <fullName evidence="1">Homologous recombination OB-fold protein OB-fold domain-containing protein</fullName>
    </recommendedName>
</protein>
<dbReference type="InterPro" id="IPR058570">
    <property type="entry name" value="HROB_OB"/>
</dbReference>
<evidence type="ECO:0000259" key="1">
    <source>
        <dbReference type="Pfam" id="PF15072"/>
    </source>
</evidence>
<dbReference type="InterPro" id="IPR028045">
    <property type="entry name" value="HROB"/>
</dbReference>
<dbReference type="Proteomes" id="UP000075243">
    <property type="component" value="Unassembled WGS sequence"/>
</dbReference>
<name>A0A151RU47_CAJCA</name>
<evidence type="ECO:0000313" key="3">
    <source>
        <dbReference type="Proteomes" id="UP000075243"/>
    </source>
</evidence>
<keyword evidence="3" id="KW-1185">Reference proteome</keyword>
<dbReference type="EMBL" id="KQ483570">
    <property type="protein sequence ID" value="KYP46051.1"/>
    <property type="molecule type" value="Genomic_DNA"/>
</dbReference>
<dbReference type="GO" id="GO:0000725">
    <property type="term" value="P:recombinational repair"/>
    <property type="evidence" value="ECO:0007669"/>
    <property type="project" value="InterPro"/>
</dbReference>
<dbReference type="Pfam" id="PF15072">
    <property type="entry name" value="HROB"/>
    <property type="match status" value="1"/>
</dbReference>
<accession>A0A151RU47</accession>
<reference evidence="2" key="1">
    <citation type="journal article" date="2012" name="Nat. Biotechnol.">
        <title>Draft genome sequence of pigeonpea (Cajanus cajan), an orphan legume crop of resource-poor farmers.</title>
        <authorList>
            <person name="Varshney R.K."/>
            <person name="Chen W."/>
            <person name="Li Y."/>
            <person name="Bharti A.K."/>
            <person name="Saxena R.K."/>
            <person name="Schlueter J.A."/>
            <person name="Donoghue M.T."/>
            <person name="Azam S."/>
            <person name="Fan G."/>
            <person name="Whaley A.M."/>
            <person name="Farmer A.D."/>
            <person name="Sheridan J."/>
            <person name="Iwata A."/>
            <person name="Tuteja R."/>
            <person name="Penmetsa R.V."/>
            <person name="Wu W."/>
            <person name="Upadhyaya H.D."/>
            <person name="Yang S.P."/>
            <person name="Shah T."/>
            <person name="Saxena K.B."/>
            <person name="Michael T."/>
            <person name="McCombie W.R."/>
            <person name="Yang B."/>
            <person name="Zhang G."/>
            <person name="Yang H."/>
            <person name="Wang J."/>
            <person name="Spillane C."/>
            <person name="Cook D.R."/>
            <person name="May G.D."/>
            <person name="Xu X."/>
            <person name="Jackson S.A."/>
        </authorList>
    </citation>
    <scope>NUCLEOTIDE SEQUENCE [LARGE SCALE GENOMIC DNA]</scope>
</reference>
<sequence length="146" mass="16502">MRNREAENPLPTQEFLADLNGPAMLVFNSNPWRYAMHYVKSRGLPEVTTLINIDHNLQRVPTVVAFVESMTPTGQENYTINLKDPTAAIGASLHYKVKQHREYGEDIVVGCVLILKEVAVFAPRGFRDPYFLNITKNNVKRVSSVS</sequence>
<gene>
    <name evidence="2" type="ORF">KK1_032358</name>
</gene>